<keyword evidence="3 8" id="KW-0597">Phosphoprotein</keyword>
<dbReference type="Gene3D" id="3.40.50.2300">
    <property type="match status" value="1"/>
</dbReference>
<dbReference type="SMART" id="SM00342">
    <property type="entry name" value="HTH_ARAC"/>
    <property type="match status" value="1"/>
</dbReference>
<dbReference type="InterPro" id="IPR018060">
    <property type="entry name" value="HTH_AraC"/>
</dbReference>
<dbReference type="GO" id="GO:0043565">
    <property type="term" value="F:sequence-specific DNA binding"/>
    <property type="evidence" value="ECO:0007669"/>
    <property type="project" value="InterPro"/>
</dbReference>
<dbReference type="InterPro" id="IPR041522">
    <property type="entry name" value="CdaR_GGDEF"/>
</dbReference>
<keyword evidence="7" id="KW-0804">Transcription</keyword>
<dbReference type="Pfam" id="PF17853">
    <property type="entry name" value="GGDEF_2"/>
    <property type="match status" value="1"/>
</dbReference>
<sequence>MMNILIADDELIFREYLRRVIDWERYGFRIAGEAKHGLEALELAAAQPPDIALVDITMPFMDGLELAERLKREYPATSVVLVTGHNEFDYARRALKLGVEDYILKPFSKEELLLTLLKLQQHHHKALEEKATLQSSVQLMKEGLLNRLVSERQTEKAATTIRQLEAYDLRLDRPAYTVACIEIDDMDRKWSEVSERLLWKYAVSNILAEAMEDDGKPMIFNGPEGRIVCLIGHAASAGGASGAPGLEAYERLCALIKRYLKFTITVGVGNGYEGTAHIADSYKEALAALQNKFVLGCDRVIRYDASAKGASSLSQYPLENKEALLHDLRMADDSRLAERLGELFRSVREQKLSIDYTYVVCMGLVSVCLSYISEAGHPIEDCFGEHFFPYSEIQRLGTVQQAETWITNLFMQASAYARQHKKTRASIIARSAKAYVEQHYADPELGVDRVAGHAFINASYLRAVFKKELGMTLSDYITHVRMHKARDMLGEGNVKLAHVAEATGYSDLSYFSKSFKKFFGRPPSEYENVLRERG</sequence>
<name>A0A9X4KFA2_9BACL</name>
<feature type="modified residue" description="4-aspartylphosphate" evidence="8">
    <location>
        <position position="55"/>
    </location>
</feature>
<reference evidence="11 12" key="1">
    <citation type="submission" date="2022-10" db="EMBL/GenBank/DDBJ databases">
        <title>Comparative genomic analysis of Cohnella hashimotonis sp. nov., isolated from the International Space Station.</title>
        <authorList>
            <person name="Simpson A."/>
            <person name="Venkateswaran K."/>
        </authorList>
    </citation>
    <scope>NUCLEOTIDE SEQUENCE [LARGE SCALE GENOMIC DNA]</scope>
    <source>
        <strain evidence="11 12">DSM 18997</strain>
    </source>
</reference>
<dbReference type="GO" id="GO:0005737">
    <property type="term" value="C:cytoplasm"/>
    <property type="evidence" value="ECO:0007669"/>
    <property type="project" value="UniProtKB-SubCell"/>
</dbReference>
<gene>
    <name evidence="11" type="ORF">OMP38_09345</name>
</gene>
<evidence type="ECO:0000256" key="1">
    <source>
        <dbReference type="ARBA" id="ARBA00004496"/>
    </source>
</evidence>
<dbReference type="SMART" id="SM00448">
    <property type="entry name" value="REC"/>
    <property type="match status" value="1"/>
</dbReference>
<evidence type="ECO:0000256" key="5">
    <source>
        <dbReference type="ARBA" id="ARBA00023015"/>
    </source>
</evidence>
<dbReference type="PRINTS" id="PR00032">
    <property type="entry name" value="HTHARAC"/>
</dbReference>
<evidence type="ECO:0000256" key="8">
    <source>
        <dbReference type="PROSITE-ProRule" id="PRU00169"/>
    </source>
</evidence>
<evidence type="ECO:0000259" key="9">
    <source>
        <dbReference type="PROSITE" id="PS01124"/>
    </source>
</evidence>
<feature type="domain" description="Response regulatory" evidence="10">
    <location>
        <begin position="3"/>
        <end position="120"/>
    </location>
</feature>
<dbReference type="PROSITE" id="PS50110">
    <property type="entry name" value="RESPONSE_REGULATORY"/>
    <property type="match status" value="1"/>
</dbReference>
<dbReference type="InterPro" id="IPR011006">
    <property type="entry name" value="CheY-like_superfamily"/>
</dbReference>
<dbReference type="InterPro" id="IPR051552">
    <property type="entry name" value="HptR"/>
</dbReference>
<evidence type="ECO:0000313" key="11">
    <source>
        <dbReference type="EMBL" id="MDG0791048.1"/>
    </source>
</evidence>
<comment type="subcellular location">
    <subcellularLocation>
        <location evidence="1">Cytoplasm</location>
    </subcellularLocation>
</comment>
<proteinExistence type="predicted"/>
<dbReference type="Proteomes" id="UP001153387">
    <property type="component" value="Unassembled WGS sequence"/>
</dbReference>
<comment type="caution">
    <text evidence="11">The sequence shown here is derived from an EMBL/GenBank/DDBJ whole genome shotgun (WGS) entry which is preliminary data.</text>
</comment>
<dbReference type="RefSeq" id="WP_277564829.1">
    <property type="nucleotide sequence ID" value="NZ_JAPDHZ010000002.1"/>
</dbReference>
<dbReference type="PANTHER" id="PTHR42713:SF3">
    <property type="entry name" value="TRANSCRIPTIONAL REGULATORY PROTEIN HPTR"/>
    <property type="match status" value="1"/>
</dbReference>
<dbReference type="InterPro" id="IPR009057">
    <property type="entry name" value="Homeodomain-like_sf"/>
</dbReference>
<dbReference type="PANTHER" id="PTHR42713">
    <property type="entry name" value="HISTIDINE KINASE-RELATED"/>
    <property type="match status" value="1"/>
</dbReference>
<keyword evidence="5" id="KW-0805">Transcription regulation</keyword>
<evidence type="ECO:0000313" key="12">
    <source>
        <dbReference type="Proteomes" id="UP001153387"/>
    </source>
</evidence>
<accession>A0A9X4KFA2</accession>
<keyword evidence="4" id="KW-0902">Two-component regulatory system</keyword>
<keyword evidence="6" id="KW-0238">DNA-binding</keyword>
<protein>
    <submittedName>
        <fullName evidence="11">Response regulator</fullName>
    </submittedName>
</protein>
<evidence type="ECO:0000259" key="10">
    <source>
        <dbReference type="PROSITE" id="PS50110"/>
    </source>
</evidence>
<dbReference type="GO" id="GO:0000160">
    <property type="term" value="P:phosphorelay signal transduction system"/>
    <property type="evidence" value="ECO:0007669"/>
    <property type="project" value="UniProtKB-KW"/>
</dbReference>
<evidence type="ECO:0000256" key="3">
    <source>
        <dbReference type="ARBA" id="ARBA00022553"/>
    </source>
</evidence>
<keyword evidence="12" id="KW-1185">Reference proteome</keyword>
<dbReference type="Pfam" id="PF12833">
    <property type="entry name" value="HTH_18"/>
    <property type="match status" value="1"/>
</dbReference>
<dbReference type="Gene3D" id="1.10.10.60">
    <property type="entry name" value="Homeodomain-like"/>
    <property type="match status" value="2"/>
</dbReference>
<dbReference type="GO" id="GO:0003700">
    <property type="term" value="F:DNA-binding transcription factor activity"/>
    <property type="evidence" value="ECO:0007669"/>
    <property type="project" value="InterPro"/>
</dbReference>
<dbReference type="SUPFAM" id="SSF46689">
    <property type="entry name" value="Homeodomain-like"/>
    <property type="match status" value="1"/>
</dbReference>
<feature type="domain" description="HTH araC/xylS-type" evidence="9">
    <location>
        <begin position="430"/>
        <end position="529"/>
    </location>
</feature>
<organism evidence="11 12">
    <name type="scientific">Cohnella ginsengisoli</name>
    <dbReference type="NCBI Taxonomy" id="425004"/>
    <lineage>
        <taxon>Bacteria</taxon>
        <taxon>Bacillati</taxon>
        <taxon>Bacillota</taxon>
        <taxon>Bacilli</taxon>
        <taxon>Bacillales</taxon>
        <taxon>Paenibacillaceae</taxon>
        <taxon>Cohnella</taxon>
    </lineage>
</organism>
<dbReference type="AlphaFoldDB" id="A0A9X4KFA2"/>
<dbReference type="Pfam" id="PF00072">
    <property type="entry name" value="Response_reg"/>
    <property type="match status" value="1"/>
</dbReference>
<dbReference type="InterPro" id="IPR020449">
    <property type="entry name" value="Tscrpt_reg_AraC-type_HTH"/>
</dbReference>
<evidence type="ECO:0000256" key="2">
    <source>
        <dbReference type="ARBA" id="ARBA00022490"/>
    </source>
</evidence>
<dbReference type="PROSITE" id="PS01124">
    <property type="entry name" value="HTH_ARAC_FAMILY_2"/>
    <property type="match status" value="1"/>
</dbReference>
<evidence type="ECO:0000256" key="7">
    <source>
        <dbReference type="ARBA" id="ARBA00023163"/>
    </source>
</evidence>
<keyword evidence="2" id="KW-0963">Cytoplasm</keyword>
<dbReference type="InterPro" id="IPR001789">
    <property type="entry name" value="Sig_transdc_resp-reg_receiver"/>
</dbReference>
<evidence type="ECO:0000256" key="6">
    <source>
        <dbReference type="ARBA" id="ARBA00023125"/>
    </source>
</evidence>
<dbReference type="SUPFAM" id="SSF52172">
    <property type="entry name" value="CheY-like"/>
    <property type="match status" value="1"/>
</dbReference>
<evidence type="ECO:0000256" key="4">
    <source>
        <dbReference type="ARBA" id="ARBA00023012"/>
    </source>
</evidence>
<dbReference type="CDD" id="cd17536">
    <property type="entry name" value="REC_YesN-like"/>
    <property type="match status" value="1"/>
</dbReference>
<dbReference type="EMBL" id="JAPDHZ010000002">
    <property type="protein sequence ID" value="MDG0791048.1"/>
    <property type="molecule type" value="Genomic_DNA"/>
</dbReference>